<name>A0A8S9UMU7_PHYIN</name>
<dbReference type="EMBL" id="JAACNO010001414">
    <property type="protein sequence ID" value="KAF4140762.1"/>
    <property type="molecule type" value="Genomic_DNA"/>
</dbReference>
<feature type="non-terminal residue" evidence="2">
    <location>
        <position position="1"/>
    </location>
</feature>
<proteinExistence type="predicted"/>
<gene>
    <name evidence="2" type="ORF">GN958_ATG10042</name>
</gene>
<evidence type="ECO:0000313" key="2">
    <source>
        <dbReference type="EMBL" id="KAF4140762.1"/>
    </source>
</evidence>
<protein>
    <submittedName>
        <fullName evidence="2">Uncharacterized protein</fullName>
    </submittedName>
</protein>
<comment type="caution">
    <text evidence="2">The sequence shown here is derived from an EMBL/GenBank/DDBJ whole genome shotgun (WGS) entry which is preliminary data.</text>
</comment>
<sequence length="302" mass="34239">HRNFNMRFGRSDDLAALRDDIRPRIYKLLNRGSDALVPRCLNLPYGEKRKPVARKVATFFANSGGAKLDREIGATNLLKQGQVHAMKRSRACDDLVALAAEASTRNSDSECSQRVAVDDWTPFVEGPAHRFKRSRAAVDSPSSSSDEADEKERHDRHALQFMLEVNNRECLSSEVTLRPSSAPSRSSVLDDDSLPLRRNSREKMLLRKKKQRVVDITNRFNDFGIHDEDLNIATRTKLHFPTPLVAKPQPVVIIETPETPEPRILRGLCFPREARCIDPLDKRQAQPFDMSAFIMLSISPER</sequence>
<feature type="compositionally biased region" description="Polar residues" evidence="1">
    <location>
        <begin position="174"/>
        <end position="187"/>
    </location>
</feature>
<evidence type="ECO:0000256" key="1">
    <source>
        <dbReference type="SAM" id="MobiDB-lite"/>
    </source>
</evidence>
<dbReference type="Proteomes" id="UP000704712">
    <property type="component" value="Unassembled WGS sequence"/>
</dbReference>
<evidence type="ECO:0000313" key="3">
    <source>
        <dbReference type="Proteomes" id="UP000704712"/>
    </source>
</evidence>
<reference evidence="2" key="1">
    <citation type="submission" date="2020-03" db="EMBL/GenBank/DDBJ databases">
        <title>Hybrid Assembly of Korean Phytophthora infestans isolates.</title>
        <authorList>
            <person name="Prokchorchik M."/>
            <person name="Lee Y."/>
            <person name="Seo J."/>
            <person name="Cho J.-H."/>
            <person name="Park Y.-E."/>
            <person name="Jang D.-C."/>
            <person name="Im J.-S."/>
            <person name="Choi J.-G."/>
            <person name="Park H.-J."/>
            <person name="Lee G.-B."/>
            <person name="Lee Y.-G."/>
            <person name="Hong S.-Y."/>
            <person name="Cho K."/>
            <person name="Sohn K.H."/>
        </authorList>
    </citation>
    <scope>NUCLEOTIDE SEQUENCE</scope>
    <source>
        <strain evidence="2">KR_2_A2</strain>
    </source>
</reference>
<feature type="region of interest" description="Disordered" evidence="1">
    <location>
        <begin position="131"/>
        <end position="154"/>
    </location>
</feature>
<feature type="region of interest" description="Disordered" evidence="1">
    <location>
        <begin position="174"/>
        <end position="193"/>
    </location>
</feature>
<dbReference type="AlphaFoldDB" id="A0A8S9UMU7"/>
<accession>A0A8S9UMU7</accession>
<organism evidence="2 3">
    <name type="scientific">Phytophthora infestans</name>
    <name type="common">Potato late blight agent</name>
    <name type="synonym">Botrytis infestans</name>
    <dbReference type="NCBI Taxonomy" id="4787"/>
    <lineage>
        <taxon>Eukaryota</taxon>
        <taxon>Sar</taxon>
        <taxon>Stramenopiles</taxon>
        <taxon>Oomycota</taxon>
        <taxon>Peronosporomycetes</taxon>
        <taxon>Peronosporales</taxon>
        <taxon>Peronosporaceae</taxon>
        <taxon>Phytophthora</taxon>
    </lineage>
</organism>